<name>A0A6J4IIR9_9ACTN</name>
<sequence>GRSQLDPLPRRREPAADAGGAARLLGRRRGAVM</sequence>
<keyword evidence="2" id="KW-0378">Hydrolase</keyword>
<feature type="non-terminal residue" evidence="2">
    <location>
        <position position="33"/>
    </location>
</feature>
<accession>A0A6J4IIR9</accession>
<gene>
    <name evidence="2" type="ORF">AVDCRST_MAG52-2107</name>
</gene>
<feature type="region of interest" description="Disordered" evidence="1">
    <location>
        <begin position="1"/>
        <end position="33"/>
    </location>
</feature>
<proteinExistence type="predicted"/>
<dbReference type="EMBL" id="CADCTN010000152">
    <property type="protein sequence ID" value="CAA9251589.1"/>
    <property type="molecule type" value="Genomic_DNA"/>
</dbReference>
<evidence type="ECO:0000256" key="1">
    <source>
        <dbReference type="SAM" id="MobiDB-lite"/>
    </source>
</evidence>
<organism evidence="2">
    <name type="scientific">uncultured Blastococcus sp</name>
    <dbReference type="NCBI Taxonomy" id="217144"/>
    <lineage>
        <taxon>Bacteria</taxon>
        <taxon>Bacillati</taxon>
        <taxon>Actinomycetota</taxon>
        <taxon>Actinomycetes</taxon>
        <taxon>Geodermatophilales</taxon>
        <taxon>Geodermatophilaceae</taxon>
        <taxon>Blastococcus</taxon>
        <taxon>environmental samples</taxon>
    </lineage>
</organism>
<dbReference type="AlphaFoldDB" id="A0A6J4IIR9"/>
<evidence type="ECO:0000313" key="2">
    <source>
        <dbReference type="EMBL" id="CAA9251589.1"/>
    </source>
</evidence>
<feature type="non-terminal residue" evidence="2">
    <location>
        <position position="1"/>
    </location>
</feature>
<reference evidence="2" key="1">
    <citation type="submission" date="2020-02" db="EMBL/GenBank/DDBJ databases">
        <authorList>
            <person name="Meier V. D."/>
        </authorList>
    </citation>
    <scope>NUCLEOTIDE SEQUENCE</scope>
    <source>
        <strain evidence="2">AVDCRST_MAG52</strain>
    </source>
</reference>
<dbReference type="GO" id="GO:0016787">
    <property type="term" value="F:hydrolase activity"/>
    <property type="evidence" value="ECO:0007669"/>
    <property type="project" value="UniProtKB-KW"/>
</dbReference>
<protein>
    <submittedName>
        <fullName evidence="2">Hydrolase</fullName>
    </submittedName>
</protein>